<evidence type="ECO:0000313" key="4">
    <source>
        <dbReference type="EMBL" id="OYD56138.1"/>
    </source>
</evidence>
<dbReference type="GO" id="GO:0005886">
    <property type="term" value="C:plasma membrane"/>
    <property type="evidence" value="ECO:0007669"/>
    <property type="project" value="UniProtKB-SubCell"/>
</dbReference>
<evidence type="ECO:0000259" key="3">
    <source>
        <dbReference type="PROSITE" id="PS51201"/>
    </source>
</evidence>
<dbReference type="GO" id="GO:0006813">
    <property type="term" value="P:potassium ion transport"/>
    <property type="evidence" value="ECO:0007669"/>
    <property type="project" value="InterPro"/>
</dbReference>
<comment type="subcellular location">
    <subcellularLocation>
        <location evidence="1">Cell membrane</location>
        <topology evidence="1">Multi-pass membrane protein</topology>
    </subcellularLocation>
</comment>
<evidence type="ECO:0000256" key="2">
    <source>
        <dbReference type="SAM" id="Phobius"/>
    </source>
</evidence>
<accession>A0A235F4J6</accession>
<organism evidence="4 5">
    <name type="scientific">Fictibacillus aquaticus</name>
    <dbReference type="NCBI Taxonomy" id="2021314"/>
    <lineage>
        <taxon>Bacteria</taxon>
        <taxon>Bacillati</taxon>
        <taxon>Bacillota</taxon>
        <taxon>Bacilli</taxon>
        <taxon>Bacillales</taxon>
        <taxon>Fictibacillaceae</taxon>
        <taxon>Fictibacillus</taxon>
    </lineage>
</organism>
<dbReference type="Gene3D" id="3.40.50.720">
    <property type="entry name" value="NAD(P)-binding Rossmann-like Domain"/>
    <property type="match status" value="1"/>
</dbReference>
<dbReference type="InterPro" id="IPR013099">
    <property type="entry name" value="K_chnl_dom"/>
</dbReference>
<gene>
    <name evidence="4" type="ORF">CGZ90_19095</name>
</gene>
<dbReference type="Proteomes" id="UP000215059">
    <property type="component" value="Unassembled WGS sequence"/>
</dbReference>
<dbReference type="InterPro" id="IPR050721">
    <property type="entry name" value="Trk_Ktr_HKT_K-transport"/>
</dbReference>
<name>A0A235F4J6_9BACL</name>
<proteinExistence type="predicted"/>
<reference evidence="4 5" key="1">
    <citation type="submission" date="2017-07" db="EMBL/GenBank/DDBJ databases">
        <title>Fictibacillus sp. nov. GDSW-R2A3 Genome sequencing and assembly.</title>
        <authorList>
            <person name="Mayilraj S."/>
        </authorList>
    </citation>
    <scope>NUCLEOTIDE SEQUENCE [LARGE SCALE GENOMIC DNA]</scope>
    <source>
        <strain evidence="4 5">GDSW-R2A3</strain>
    </source>
</reference>
<keyword evidence="2" id="KW-1133">Transmembrane helix</keyword>
<dbReference type="Gene3D" id="1.10.287.70">
    <property type="match status" value="1"/>
</dbReference>
<feature type="domain" description="RCK N-terminal" evidence="3">
    <location>
        <begin position="113"/>
        <end position="237"/>
    </location>
</feature>
<dbReference type="OrthoDB" id="9785285at2"/>
<dbReference type="AlphaFoldDB" id="A0A235F4J6"/>
<dbReference type="RefSeq" id="WP_094254100.1">
    <property type="nucleotide sequence ID" value="NZ_JBHLXL010000001.1"/>
</dbReference>
<dbReference type="Pfam" id="PF07885">
    <property type="entry name" value="Ion_trans_2"/>
    <property type="match status" value="1"/>
</dbReference>
<dbReference type="PROSITE" id="PS51201">
    <property type="entry name" value="RCK_N"/>
    <property type="match status" value="1"/>
</dbReference>
<dbReference type="PANTHER" id="PTHR43833:SF9">
    <property type="entry name" value="POTASSIUM CHANNEL PROTEIN YUGO-RELATED"/>
    <property type="match status" value="1"/>
</dbReference>
<evidence type="ECO:0000256" key="1">
    <source>
        <dbReference type="ARBA" id="ARBA00004651"/>
    </source>
</evidence>
<feature type="transmembrane region" description="Helical" evidence="2">
    <location>
        <begin position="12"/>
        <end position="35"/>
    </location>
</feature>
<keyword evidence="2" id="KW-0812">Transmembrane</keyword>
<comment type="caution">
    <text evidence="4">The sequence shown here is derived from an EMBL/GenBank/DDBJ whole genome shotgun (WGS) entry which is preliminary data.</text>
</comment>
<sequence>MIRKFYTLYLRLPMLARLLVIIFIIITMGAAAARVAEPETFPSYFEAFYWTVITVGTVGYGDYAPESTAVRILAMLLVFFGGAFLAFFTVHLASAVVKKQQGLLEGKMKFIDKNHCIIVGWNERSKETISNLMEQDHGTNIVMIDSTLNHNPLYHEGIHFVKGSPVVDSTWKDAGIKEAKTILITADQSLSESDADMQTILSILAARGMNPSIKIAAEILTLEQTANSRRAGADILIQTSRITSEAMTSVLGSGTMGNND</sequence>
<dbReference type="SUPFAM" id="SSF51735">
    <property type="entry name" value="NAD(P)-binding Rossmann-fold domains"/>
    <property type="match status" value="1"/>
</dbReference>
<keyword evidence="2" id="KW-0472">Membrane</keyword>
<dbReference type="PANTHER" id="PTHR43833">
    <property type="entry name" value="POTASSIUM CHANNEL PROTEIN 2-RELATED-RELATED"/>
    <property type="match status" value="1"/>
</dbReference>
<dbReference type="InterPro" id="IPR036291">
    <property type="entry name" value="NAD(P)-bd_dom_sf"/>
</dbReference>
<protein>
    <recommendedName>
        <fullName evidence="3">RCK N-terminal domain-containing protein</fullName>
    </recommendedName>
</protein>
<evidence type="ECO:0000313" key="5">
    <source>
        <dbReference type="Proteomes" id="UP000215059"/>
    </source>
</evidence>
<dbReference type="EMBL" id="NOII01000046">
    <property type="protein sequence ID" value="OYD56138.1"/>
    <property type="molecule type" value="Genomic_DNA"/>
</dbReference>
<dbReference type="Pfam" id="PF02254">
    <property type="entry name" value="TrkA_N"/>
    <property type="match status" value="1"/>
</dbReference>
<feature type="transmembrane region" description="Helical" evidence="2">
    <location>
        <begin position="72"/>
        <end position="93"/>
    </location>
</feature>
<dbReference type="InterPro" id="IPR003148">
    <property type="entry name" value="RCK_N"/>
</dbReference>
<keyword evidence="5" id="KW-1185">Reference proteome</keyword>
<dbReference type="SUPFAM" id="SSF81324">
    <property type="entry name" value="Voltage-gated potassium channels"/>
    <property type="match status" value="1"/>
</dbReference>